<keyword evidence="5 12" id="KW-0288">FMN</keyword>
<evidence type="ECO:0000256" key="8">
    <source>
        <dbReference type="ARBA" id="ARBA00022884"/>
    </source>
</evidence>
<protein>
    <recommendedName>
        <fullName evidence="12">tRNA-dihydrouridine synthase</fullName>
        <ecNumber evidence="12">1.3.1.-</ecNumber>
    </recommendedName>
</protein>
<dbReference type="CDD" id="cd02801">
    <property type="entry name" value="DUS_like_FMN"/>
    <property type="match status" value="1"/>
</dbReference>
<evidence type="ECO:0000313" key="16">
    <source>
        <dbReference type="Proteomes" id="UP001596470"/>
    </source>
</evidence>
<evidence type="ECO:0000256" key="11">
    <source>
        <dbReference type="ARBA" id="ARBA00048802"/>
    </source>
</evidence>
<comment type="cofactor">
    <cofactor evidence="1 12">
        <name>FMN</name>
        <dbReference type="ChEBI" id="CHEBI:58210"/>
    </cofactor>
</comment>
<comment type="caution">
    <text evidence="15">The sequence shown here is derived from an EMBL/GenBank/DDBJ whole genome shotgun (WGS) entry which is preliminary data.</text>
</comment>
<dbReference type="Proteomes" id="UP001596470">
    <property type="component" value="Unassembled WGS sequence"/>
</dbReference>
<evidence type="ECO:0000259" key="14">
    <source>
        <dbReference type="Pfam" id="PF01207"/>
    </source>
</evidence>
<dbReference type="InterPro" id="IPR018517">
    <property type="entry name" value="tRNA_hU_synthase_CS"/>
</dbReference>
<dbReference type="PIRSF" id="PIRSF006621">
    <property type="entry name" value="Dus"/>
    <property type="match status" value="1"/>
</dbReference>
<gene>
    <name evidence="15" type="primary">dusB</name>
    <name evidence="15" type="ORF">ACFQS3_16785</name>
</gene>
<dbReference type="NCBIfam" id="TIGR00737">
    <property type="entry name" value="nifR3_yhdG"/>
    <property type="match status" value="1"/>
</dbReference>
<evidence type="ECO:0000256" key="1">
    <source>
        <dbReference type="ARBA" id="ARBA00001917"/>
    </source>
</evidence>
<evidence type="ECO:0000256" key="3">
    <source>
        <dbReference type="ARBA" id="ARBA00022555"/>
    </source>
</evidence>
<sequence>MTNQLSLAGKTVSPPVVLAPMAGITNLPFRKLCREQGAGIYVCEMITTVALTERNPKTMRLIEFDPDEETRSLQLYGVDPEGVRKAVRMVVEEDLADHVDLNFGCPVPKVTRRGGGSALPWKRRLFEEIVTAAVDTAAERGIPVTVKMRKGIDDDHLTYREAGLIAQDAGVAWVALHGRTAAERYSGTADWDAIADLKELLDVPVLGNGDVWEADDAVRMAAQTGCDGVVVGRGCLGRPWLFGDLEAAFSGRRTRLMPSLGEVAKVMLRHAQLLVEWIAGAESYEARRNIDAEEHGCREFRKHVAWYLKGFPVGGELRRSLAMVSTLNELEDLLGKLDADAPFPESTIGKPRGRTNSPGKVSLPDGWLDDRDDRTVPVGAEIDSSGG</sequence>
<dbReference type="SUPFAM" id="SSF51395">
    <property type="entry name" value="FMN-linked oxidoreductases"/>
    <property type="match status" value="1"/>
</dbReference>
<dbReference type="PROSITE" id="PS01136">
    <property type="entry name" value="UPF0034"/>
    <property type="match status" value="1"/>
</dbReference>
<dbReference type="PANTHER" id="PTHR45846">
    <property type="entry name" value="TRNA-DIHYDROURIDINE(47) SYNTHASE [NAD(P)(+)]-LIKE"/>
    <property type="match status" value="1"/>
</dbReference>
<evidence type="ECO:0000256" key="9">
    <source>
        <dbReference type="ARBA" id="ARBA00023002"/>
    </source>
</evidence>
<dbReference type="InterPro" id="IPR024036">
    <property type="entry name" value="tRNA-dHydroUridine_Synthase_C"/>
</dbReference>
<comment type="catalytic activity">
    <reaction evidence="10">
        <text>a 5,6-dihydrouridine in tRNA + NADP(+) = a uridine in tRNA + NADPH + H(+)</text>
        <dbReference type="Rhea" id="RHEA:23624"/>
        <dbReference type="Rhea" id="RHEA-COMP:13339"/>
        <dbReference type="Rhea" id="RHEA-COMP:13887"/>
        <dbReference type="ChEBI" id="CHEBI:15378"/>
        <dbReference type="ChEBI" id="CHEBI:57783"/>
        <dbReference type="ChEBI" id="CHEBI:58349"/>
        <dbReference type="ChEBI" id="CHEBI:65315"/>
        <dbReference type="ChEBI" id="CHEBI:74443"/>
    </reaction>
</comment>
<evidence type="ECO:0000256" key="5">
    <source>
        <dbReference type="ARBA" id="ARBA00022643"/>
    </source>
</evidence>
<evidence type="ECO:0000256" key="6">
    <source>
        <dbReference type="ARBA" id="ARBA00022694"/>
    </source>
</evidence>
<keyword evidence="4 12" id="KW-0285">Flavoprotein</keyword>
<evidence type="ECO:0000256" key="13">
    <source>
        <dbReference type="SAM" id="MobiDB-lite"/>
    </source>
</evidence>
<dbReference type="EC" id="1.3.1.-" evidence="12"/>
<keyword evidence="7" id="KW-0521">NADP</keyword>
<dbReference type="InterPro" id="IPR001269">
    <property type="entry name" value="DUS_fam"/>
</dbReference>
<dbReference type="Gene3D" id="1.10.1200.80">
    <property type="entry name" value="Putative flavin oxidoreducatase, domain 2"/>
    <property type="match status" value="1"/>
</dbReference>
<reference evidence="16" key="1">
    <citation type="journal article" date="2019" name="Int. J. Syst. Evol. Microbiol.">
        <title>The Global Catalogue of Microorganisms (GCM) 10K type strain sequencing project: providing services to taxonomists for standard genome sequencing and annotation.</title>
        <authorList>
            <consortium name="The Broad Institute Genomics Platform"/>
            <consortium name="The Broad Institute Genome Sequencing Center for Infectious Disease"/>
            <person name="Wu L."/>
            <person name="Ma J."/>
        </authorList>
    </citation>
    <scope>NUCLEOTIDE SEQUENCE [LARGE SCALE GENOMIC DNA]</scope>
    <source>
        <strain evidence="16">KACC 12634</strain>
    </source>
</reference>
<dbReference type="InterPro" id="IPR035587">
    <property type="entry name" value="DUS-like_FMN-bd"/>
</dbReference>
<organism evidence="15 16">
    <name type="scientific">Glycomyces mayteni</name>
    <dbReference type="NCBI Taxonomy" id="543887"/>
    <lineage>
        <taxon>Bacteria</taxon>
        <taxon>Bacillati</taxon>
        <taxon>Actinomycetota</taxon>
        <taxon>Actinomycetes</taxon>
        <taxon>Glycomycetales</taxon>
        <taxon>Glycomycetaceae</taxon>
        <taxon>Glycomyces</taxon>
    </lineage>
</organism>
<dbReference type="RefSeq" id="WP_382351084.1">
    <property type="nucleotide sequence ID" value="NZ_JBHMBP010000003.1"/>
</dbReference>
<keyword evidence="16" id="KW-1185">Reference proteome</keyword>
<dbReference type="InterPro" id="IPR004652">
    <property type="entry name" value="DusB-like"/>
</dbReference>
<proteinExistence type="inferred from homology"/>
<keyword evidence="6 12" id="KW-0819">tRNA processing</keyword>
<evidence type="ECO:0000256" key="7">
    <source>
        <dbReference type="ARBA" id="ARBA00022857"/>
    </source>
</evidence>
<comment type="catalytic activity">
    <reaction evidence="11">
        <text>a 5,6-dihydrouridine in tRNA + NAD(+) = a uridine in tRNA + NADH + H(+)</text>
        <dbReference type="Rhea" id="RHEA:54452"/>
        <dbReference type="Rhea" id="RHEA-COMP:13339"/>
        <dbReference type="Rhea" id="RHEA-COMP:13887"/>
        <dbReference type="ChEBI" id="CHEBI:15378"/>
        <dbReference type="ChEBI" id="CHEBI:57540"/>
        <dbReference type="ChEBI" id="CHEBI:57945"/>
        <dbReference type="ChEBI" id="CHEBI:65315"/>
        <dbReference type="ChEBI" id="CHEBI:74443"/>
    </reaction>
</comment>
<comment type="function">
    <text evidence="2 12">Catalyzes the synthesis of 5,6-dihydrouridine (D), a modified base found in the D-loop of most tRNAs, via the reduction of the C5-C6 double bond in target uridines.</text>
</comment>
<dbReference type="GO" id="GO:0016491">
    <property type="term" value="F:oxidoreductase activity"/>
    <property type="evidence" value="ECO:0007669"/>
    <property type="project" value="UniProtKB-KW"/>
</dbReference>
<dbReference type="Gene3D" id="3.20.20.70">
    <property type="entry name" value="Aldolase class I"/>
    <property type="match status" value="1"/>
</dbReference>
<dbReference type="PANTHER" id="PTHR45846:SF1">
    <property type="entry name" value="TRNA-DIHYDROURIDINE(47) SYNTHASE [NAD(P)(+)]-LIKE"/>
    <property type="match status" value="1"/>
</dbReference>
<feature type="region of interest" description="Disordered" evidence="13">
    <location>
        <begin position="344"/>
        <end position="387"/>
    </location>
</feature>
<keyword evidence="3" id="KW-0820">tRNA-binding</keyword>
<dbReference type="EMBL" id="JBHSYS010000003">
    <property type="protein sequence ID" value="MFC6958859.1"/>
    <property type="molecule type" value="Genomic_DNA"/>
</dbReference>
<evidence type="ECO:0000256" key="12">
    <source>
        <dbReference type="PIRNR" id="PIRNR006621"/>
    </source>
</evidence>
<feature type="domain" description="DUS-like FMN-binding" evidence="14">
    <location>
        <begin position="18"/>
        <end position="333"/>
    </location>
</feature>
<dbReference type="Pfam" id="PF01207">
    <property type="entry name" value="Dus"/>
    <property type="match status" value="1"/>
</dbReference>
<evidence type="ECO:0000256" key="10">
    <source>
        <dbReference type="ARBA" id="ARBA00048205"/>
    </source>
</evidence>
<comment type="similarity">
    <text evidence="12">Belongs to the dus family.</text>
</comment>
<evidence type="ECO:0000256" key="4">
    <source>
        <dbReference type="ARBA" id="ARBA00022630"/>
    </source>
</evidence>
<keyword evidence="8" id="KW-0694">RNA-binding</keyword>
<accession>A0ABW2DD71</accession>
<name>A0ABW2DD71_9ACTN</name>
<evidence type="ECO:0000256" key="2">
    <source>
        <dbReference type="ARBA" id="ARBA00002790"/>
    </source>
</evidence>
<keyword evidence="9 12" id="KW-0560">Oxidoreductase</keyword>
<evidence type="ECO:0000313" key="15">
    <source>
        <dbReference type="EMBL" id="MFC6958859.1"/>
    </source>
</evidence>
<dbReference type="InterPro" id="IPR013785">
    <property type="entry name" value="Aldolase_TIM"/>
</dbReference>